<proteinExistence type="inferred from homology"/>
<reference evidence="8 9" key="1">
    <citation type="journal article" date="2011" name="J. Bacteriol.">
        <title>Genome sequence of Chthoniobacter flavus Ellin428, an aerobic heterotrophic soil bacterium.</title>
        <authorList>
            <person name="Kant R."/>
            <person name="van Passel M.W."/>
            <person name="Palva A."/>
            <person name="Lucas S."/>
            <person name="Lapidus A."/>
            <person name="Glavina Del Rio T."/>
            <person name="Dalin E."/>
            <person name="Tice H."/>
            <person name="Bruce D."/>
            <person name="Goodwin L."/>
            <person name="Pitluck S."/>
            <person name="Larimer F.W."/>
            <person name="Land M.L."/>
            <person name="Hauser L."/>
            <person name="Sangwan P."/>
            <person name="de Vos W.M."/>
            <person name="Janssen P.H."/>
            <person name="Smidt H."/>
        </authorList>
    </citation>
    <scope>NUCLEOTIDE SEQUENCE [LARGE SCALE GENOMIC DNA]</scope>
    <source>
        <strain evidence="8 9">Ellin428</strain>
    </source>
</reference>
<keyword evidence="5 6" id="KW-0482">Metalloprotease</keyword>
<keyword evidence="1 6" id="KW-0645">Protease</keyword>
<dbReference type="GO" id="GO:0046872">
    <property type="term" value="F:metal ion binding"/>
    <property type="evidence" value="ECO:0007669"/>
    <property type="project" value="UniProtKB-UniRule"/>
</dbReference>
<evidence type="ECO:0000313" key="9">
    <source>
        <dbReference type="Proteomes" id="UP000005824"/>
    </source>
</evidence>
<keyword evidence="4 6" id="KW-0862">Zinc</keyword>
<dbReference type="AlphaFoldDB" id="B4D893"/>
<dbReference type="InterPro" id="IPR001567">
    <property type="entry name" value="Pept_M3A_M3B_dom"/>
</dbReference>
<evidence type="ECO:0000256" key="4">
    <source>
        <dbReference type="ARBA" id="ARBA00022833"/>
    </source>
</evidence>
<name>B4D893_9BACT</name>
<dbReference type="eggNOG" id="COG1164">
    <property type="taxonomic scope" value="Bacteria"/>
</dbReference>
<evidence type="ECO:0000313" key="8">
    <source>
        <dbReference type="EMBL" id="EDY17286.1"/>
    </source>
</evidence>
<dbReference type="Pfam" id="PF01432">
    <property type="entry name" value="Peptidase_M3"/>
    <property type="match status" value="1"/>
</dbReference>
<dbReference type="InParanoid" id="B4D893"/>
<protein>
    <submittedName>
        <fullName evidence="8">Oligoendopeptidase, M3 family</fullName>
    </submittedName>
</protein>
<evidence type="ECO:0000256" key="6">
    <source>
        <dbReference type="RuleBase" id="RU003435"/>
    </source>
</evidence>
<dbReference type="GO" id="GO:0006508">
    <property type="term" value="P:proteolysis"/>
    <property type="evidence" value="ECO:0007669"/>
    <property type="project" value="UniProtKB-KW"/>
</dbReference>
<dbReference type="STRING" id="497964.CfE428DRAFT_5133"/>
<dbReference type="GO" id="GO:0004222">
    <property type="term" value="F:metalloendopeptidase activity"/>
    <property type="evidence" value="ECO:0007669"/>
    <property type="project" value="InterPro"/>
</dbReference>
<evidence type="ECO:0000256" key="1">
    <source>
        <dbReference type="ARBA" id="ARBA00022670"/>
    </source>
</evidence>
<accession>B4D893</accession>
<sequence>MSALPFHDLPAAKARRFVPAEIDLGDWARVEPLFDQLEAAGAKCATVAELEGWLLDWCELSAALDETGSRRYIAMTCHTDDAEAEKAYLHFVEHIEPQVKPRQFRLEKLLAGHPLCEQLPDLRYEVFLRDVRNRVEIFREQNVPLETEDTKLGQQYLKLSGALTVQFRGEEKTLTQMGKLLEDPDRALREEVWKLVTYRRLQERDRFDEQFEGLARLRAQMAANAGFANYRDYAFRKLGRFDYTPEDCVSYHDAVASEVVPLLRELQARRREQIGIEKLCPWDTACDPLGRPPLKPFEEVAQMVAGTQRIFDRLDTELAGGMRQMNDLHLLDLDNRKGKAPGGYQQTLAEARLPFIFMNAVGQQRDVEVLLHEAGHAFHALAAREEDLLPYRQSPPIEFCEVASMSMELLGGQFLEEFYAEPEVIRARRSHLEGIVATLCWVATIDAFQHWLYTHLGHTRAERASAWDALVVRFGGDVDWSGHEEARSYLWQRQLHIFVVPFYYIEYGIAQLGALQVWANSKEDPAEALADYKAALALGGSRPLPELFAAAGCQFRFDAEMIRSLITLVRTELQKLG</sequence>
<organism evidence="8 9">
    <name type="scientific">Chthoniobacter flavus Ellin428</name>
    <dbReference type="NCBI Taxonomy" id="497964"/>
    <lineage>
        <taxon>Bacteria</taxon>
        <taxon>Pseudomonadati</taxon>
        <taxon>Verrucomicrobiota</taxon>
        <taxon>Spartobacteria</taxon>
        <taxon>Chthoniobacterales</taxon>
        <taxon>Chthoniobacteraceae</taxon>
        <taxon>Chthoniobacter</taxon>
    </lineage>
</organism>
<dbReference type="RefSeq" id="WP_006982454.1">
    <property type="nucleotide sequence ID" value="NZ_ABVL01000021.1"/>
</dbReference>
<comment type="similarity">
    <text evidence="6">Belongs to the peptidase M3 family.</text>
</comment>
<gene>
    <name evidence="8" type="ORF">CfE428DRAFT_5133</name>
</gene>
<evidence type="ECO:0000256" key="5">
    <source>
        <dbReference type="ARBA" id="ARBA00023049"/>
    </source>
</evidence>
<dbReference type="PANTHER" id="PTHR11804">
    <property type="entry name" value="PROTEASE M3 THIMET OLIGOPEPTIDASE-RELATED"/>
    <property type="match status" value="1"/>
</dbReference>
<keyword evidence="9" id="KW-1185">Reference proteome</keyword>
<evidence type="ECO:0000256" key="3">
    <source>
        <dbReference type="ARBA" id="ARBA00022801"/>
    </source>
</evidence>
<dbReference type="GO" id="GO:0006518">
    <property type="term" value="P:peptide metabolic process"/>
    <property type="evidence" value="ECO:0007669"/>
    <property type="project" value="TreeGrafter"/>
</dbReference>
<dbReference type="EMBL" id="ABVL01000021">
    <property type="protein sequence ID" value="EDY17286.1"/>
    <property type="molecule type" value="Genomic_DNA"/>
</dbReference>
<dbReference type="InterPro" id="IPR011976">
    <property type="entry name" value="Pept_M3B_oligopep-rel"/>
</dbReference>
<feature type="domain" description="Peptidase M3A/M3B catalytic" evidence="7">
    <location>
        <begin position="180"/>
        <end position="564"/>
    </location>
</feature>
<keyword evidence="2 6" id="KW-0479">Metal-binding</keyword>
<evidence type="ECO:0000256" key="2">
    <source>
        <dbReference type="ARBA" id="ARBA00022723"/>
    </source>
</evidence>
<dbReference type="NCBIfam" id="TIGR02289">
    <property type="entry name" value="M3_not_pepF"/>
    <property type="match status" value="1"/>
</dbReference>
<dbReference type="CDD" id="cd09606">
    <property type="entry name" value="M3B_PepF"/>
    <property type="match status" value="1"/>
</dbReference>
<comment type="cofactor">
    <cofactor evidence="6">
        <name>Zn(2+)</name>
        <dbReference type="ChEBI" id="CHEBI:29105"/>
    </cofactor>
    <text evidence="6">Binds 1 zinc ion.</text>
</comment>
<keyword evidence="3 6" id="KW-0378">Hydrolase</keyword>
<dbReference type="Gene3D" id="1.10.1370.30">
    <property type="match status" value="1"/>
</dbReference>
<dbReference type="PANTHER" id="PTHR11804:SF48">
    <property type="entry name" value="PUTATIVE-RELATED"/>
    <property type="match status" value="1"/>
</dbReference>
<dbReference type="Proteomes" id="UP000005824">
    <property type="component" value="Unassembled WGS sequence"/>
</dbReference>
<dbReference type="InterPro" id="IPR045090">
    <property type="entry name" value="Pept_M3A_M3B"/>
</dbReference>
<dbReference type="SUPFAM" id="SSF55486">
    <property type="entry name" value="Metalloproteases ('zincins'), catalytic domain"/>
    <property type="match status" value="1"/>
</dbReference>
<evidence type="ECO:0000259" key="7">
    <source>
        <dbReference type="Pfam" id="PF01432"/>
    </source>
</evidence>
<comment type="caution">
    <text evidence="8">The sequence shown here is derived from an EMBL/GenBank/DDBJ whole genome shotgun (WGS) entry which is preliminary data.</text>
</comment>